<protein>
    <recommendedName>
        <fullName evidence="15">Matrix metalloproteinase</fullName>
    </recommendedName>
</protein>
<feature type="signal peptide" evidence="10">
    <location>
        <begin position="1"/>
        <end position="26"/>
    </location>
</feature>
<evidence type="ECO:0000313" key="14">
    <source>
        <dbReference type="Proteomes" id="UP001632038"/>
    </source>
</evidence>
<reference evidence="14" key="1">
    <citation type="journal article" date="2024" name="IScience">
        <title>Strigolactones Initiate the Formation of Haustorium-like Structures in Castilleja.</title>
        <authorList>
            <person name="Buerger M."/>
            <person name="Peterson D."/>
            <person name="Chory J."/>
        </authorList>
    </citation>
    <scope>NUCLEOTIDE SEQUENCE [LARGE SCALE GENOMIC DNA]</scope>
</reference>
<dbReference type="GO" id="GO:0046872">
    <property type="term" value="F:metal ion binding"/>
    <property type="evidence" value="ECO:0007669"/>
    <property type="project" value="UniProtKB-KW"/>
</dbReference>
<evidence type="ECO:0000256" key="1">
    <source>
        <dbReference type="ARBA" id="ARBA00009614"/>
    </source>
</evidence>
<evidence type="ECO:0000256" key="10">
    <source>
        <dbReference type="SAM" id="SignalP"/>
    </source>
</evidence>
<dbReference type="AlphaFoldDB" id="A0ABD3EG05"/>
<name>A0ABD3EG05_9LAMI</name>
<feature type="binding site" description="in inhibited form" evidence="9">
    <location>
        <position position="126"/>
    </location>
    <ligand>
        <name>Zn(2+)</name>
        <dbReference type="ChEBI" id="CHEBI:29105"/>
        <label>2</label>
        <note>catalytic</note>
    </ligand>
</feature>
<evidence type="ECO:0000256" key="5">
    <source>
        <dbReference type="ARBA" id="ARBA00022801"/>
    </source>
</evidence>
<evidence type="ECO:0000313" key="13">
    <source>
        <dbReference type="EMBL" id="KAL3653342.1"/>
    </source>
</evidence>
<accession>A0ABD3EG05</accession>
<keyword evidence="3 9" id="KW-0479">Metal-binding</keyword>
<dbReference type="InterPro" id="IPR021158">
    <property type="entry name" value="Pept_M10A_Zn_BS"/>
</dbReference>
<dbReference type="GO" id="GO:0006508">
    <property type="term" value="P:proteolysis"/>
    <property type="evidence" value="ECO:0007669"/>
    <property type="project" value="UniProtKB-KW"/>
</dbReference>
<comment type="cofactor">
    <cofactor evidence="9">
        <name>Ca(2+)</name>
        <dbReference type="ChEBI" id="CHEBI:29108"/>
    </cofactor>
    <text evidence="9">Can bind about 5 Ca(2+) ions per subunit.</text>
</comment>
<keyword evidence="6 9" id="KW-0862">Zinc</keyword>
<evidence type="ECO:0000256" key="8">
    <source>
        <dbReference type="ARBA" id="ARBA00023145"/>
    </source>
</evidence>
<dbReference type="SUPFAM" id="SSF55486">
    <property type="entry name" value="Metalloproteases ('zincins'), catalytic domain"/>
    <property type="match status" value="1"/>
</dbReference>
<sequence length="223" mass="25773">MEPKPYFHLLLCIFLILLLNPFLVSTRSISTHQHQHDHSEILSPPLDFLDNMIGSRKGNTSKDLSQLKIYLSNLGYISSHNIKHEYDDLFDDNLELAIKRYQRFFKLDVTGVLDDNTVNTMKQPRCGLPDLFEETMFDSKYAFFPGKPRWPATKRNLTYSFPAGIRDDVKEAIRVASGLWTGVSPFKFTYIQDFEKADIKISFKYWNHGDGFPFNGPRGVLAQ</sequence>
<dbReference type="Pfam" id="PF00413">
    <property type="entry name" value="Peptidase_M10"/>
    <property type="match status" value="1"/>
</dbReference>
<evidence type="ECO:0000256" key="2">
    <source>
        <dbReference type="ARBA" id="ARBA00022670"/>
    </source>
</evidence>
<feature type="binding site" evidence="9">
    <location>
        <position position="210"/>
    </location>
    <ligand>
        <name>Zn(2+)</name>
        <dbReference type="ChEBI" id="CHEBI:29105"/>
        <label>1</label>
    </ligand>
</feature>
<comment type="cofactor">
    <cofactor evidence="9">
        <name>Zn(2+)</name>
        <dbReference type="ChEBI" id="CHEBI:29105"/>
    </cofactor>
    <text evidence="9">Binds 2 Zn(2+) ions per subunit.</text>
</comment>
<dbReference type="Gene3D" id="3.40.390.10">
    <property type="entry name" value="Collagenase (Catalytic Domain)"/>
    <property type="match status" value="1"/>
</dbReference>
<dbReference type="Pfam" id="PF01471">
    <property type="entry name" value="PG_binding_1"/>
    <property type="match status" value="1"/>
</dbReference>
<dbReference type="InterPro" id="IPR024079">
    <property type="entry name" value="MetalloPept_cat_dom_sf"/>
</dbReference>
<comment type="caution">
    <text evidence="13">The sequence shown here is derived from an EMBL/GenBank/DDBJ whole genome shotgun (WGS) entry which is preliminary data.</text>
</comment>
<evidence type="ECO:0000256" key="9">
    <source>
        <dbReference type="PIRSR" id="PIRSR621190-2"/>
    </source>
</evidence>
<keyword evidence="4 10" id="KW-0732">Signal</keyword>
<feature type="binding site" evidence="9">
    <location>
        <position position="216"/>
    </location>
    <ligand>
        <name>Ca(2+)</name>
        <dbReference type="ChEBI" id="CHEBI:29108"/>
        <label>3</label>
    </ligand>
</feature>
<evidence type="ECO:0000256" key="6">
    <source>
        <dbReference type="ARBA" id="ARBA00022833"/>
    </source>
</evidence>
<dbReference type="InterPro" id="IPR021190">
    <property type="entry name" value="Pept_M10A"/>
</dbReference>
<keyword evidence="5" id="KW-0378">Hydrolase</keyword>
<dbReference type="InterPro" id="IPR002477">
    <property type="entry name" value="Peptidoglycan-bd-like"/>
</dbReference>
<keyword evidence="7" id="KW-0482">Metalloprotease</keyword>
<comment type="similarity">
    <text evidence="1">Belongs to the peptidase M10A family. Matrix metalloproteinases (MMPs) subfamily.</text>
</comment>
<keyword evidence="14" id="KW-1185">Reference proteome</keyword>
<feature type="binding site" evidence="9">
    <location>
        <position position="198"/>
    </location>
    <ligand>
        <name>Ca(2+)</name>
        <dbReference type="ChEBI" id="CHEBI:29108"/>
        <label>2</label>
    </ligand>
</feature>
<dbReference type="PRINTS" id="PR00138">
    <property type="entry name" value="MATRIXIN"/>
</dbReference>
<keyword evidence="8" id="KW-0865">Zymogen</keyword>
<proteinExistence type="inferred from homology"/>
<organism evidence="13 14">
    <name type="scientific">Castilleja foliolosa</name>
    <dbReference type="NCBI Taxonomy" id="1961234"/>
    <lineage>
        <taxon>Eukaryota</taxon>
        <taxon>Viridiplantae</taxon>
        <taxon>Streptophyta</taxon>
        <taxon>Embryophyta</taxon>
        <taxon>Tracheophyta</taxon>
        <taxon>Spermatophyta</taxon>
        <taxon>Magnoliopsida</taxon>
        <taxon>eudicotyledons</taxon>
        <taxon>Gunneridae</taxon>
        <taxon>Pentapetalae</taxon>
        <taxon>asterids</taxon>
        <taxon>lamiids</taxon>
        <taxon>Lamiales</taxon>
        <taxon>Orobanchaceae</taxon>
        <taxon>Pedicularideae</taxon>
        <taxon>Castillejinae</taxon>
        <taxon>Castilleja</taxon>
    </lineage>
</organism>
<evidence type="ECO:0000259" key="12">
    <source>
        <dbReference type="Pfam" id="PF01471"/>
    </source>
</evidence>
<dbReference type="GO" id="GO:0004222">
    <property type="term" value="F:metalloendopeptidase activity"/>
    <property type="evidence" value="ECO:0007669"/>
    <property type="project" value="UniProtKB-ARBA"/>
</dbReference>
<dbReference type="SUPFAM" id="SSF47090">
    <property type="entry name" value="PGBD-like"/>
    <property type="match status" value="1"/>
</dbReference>
<keyword evidence="2" id="KW-0645">Protease</keyword>
<feature type="domain" description="Peptidase M10 metallopeptidase" evidence="11">
    <location>
        <begin position="150"/>
        <end position="223"/>
    </location>
</feature>
<keyword evidence="9" id="KW-0106">Calcium</keyword>
<gene>
    <name evidence="13" type="ORF">CASFOL_003023</name>
</gene>
<evidence type="ECO:0000256" key="7">
    <source>
        <dbReference type="ARBA" id="ARBA00023049"/>
    </source>
</evidence>
<feature type="chain" id="PRO_5044785882" description="Matrix metalloproteinase" evidence="10">
    <location>
        <begin position="27"/>
        <end position="223"/>
    </location>
</feature>
<evidence type="ECO:0000256" key="3">
    <source>
        <dbReference type="ARBA" id="ARBA00022723"/>
    </source>
</evidence>
<dbReference type="Proteomes" id="UP001632038">
    <property type="component" value="Unassembled WGS sequence"/>
</dbReference>
<dbReference type="PANTHER" id="PTHR10201:SF213">
    <property type="entry name" value="METALLOENDOPROTEINASE 2-MMP-LIKE"/>
    <property type="match status" value="1"/>
</dbReference>
<feature type="domain" description="Peptidoglycan binding-like" evidence="12">
    <location>
        <begin position="61"/>
        <end position="121"/>
    </location>
</feature>
<dbReference type="EMBL" id="JAVIJP010000005">
    <property type="protein sequence ID" value="KAL3653342.1"/>
    <property type="molecule type" value="Genomic_DNA"/>
</dbReference>
<evidence type="ECO:0000256" key="4">
    <source>
        <dbReference type="ARBA" id="ARBA00022729"/>
    </source>
</evidence>
<evidence type="ECO:0008006" key="15">
    <source>
        <dbReference type="Google" id="ProtNLM"/>
    </source>
</evidence>
<dbReference type="InterPro" id="IPR036365">
    <property type="entry name" value="PGBD-like_sf"/>
</dbReference>
<dbReference type="PROSITE" id="PS00546">
    <property type="entry name" value="CYSTEINE_SWITCH"/>
    <property type="match status" value="1"/>
</dbReference>
<evidence type="ECO:0000259" key="11">
    <source>
        <dbReference type="Pfam" id="PF00413"/>
    </source>
</evidence>
<feature type="binding site" evidence="9">
    <location>
        <position position="208"/>
    </location>
    <ligand>
        <name>Zn(2+)</name>
        <dbReference type="ChEBI" id="CHEBI:29105"/>
        <label>1</label>
    </ligand>
</feature>
<dbReference type="PANTHER" id="PTHR10201">
    <property type="entry name" value="MATRIX METALLOPROTEINASE"/>
    <property type="match status" value="1"/>
</dbReference>
<dbReference type="InterPro" id="IPR001818">
    <property type="entry name" value="Pept_M10_metallopeptidase"/>
</dbReference>